<keyword evidence="1" id="KW-1133">Transmembrane helix</keyword>
<dbReference type="RefSeq" id="WP_336584897.1">
    <property type="nucleotide sequence ID" value="NZ_JBBAXC010000001.1"/>
</dbReference>
<gene>
    <name evidence="2" type="ORF">WAK64_00150</name>
</gene>
<keyword evidence="1" id="KW-0812">Transmembrane</keyword>
<feature type="transmembrane region" description="Helical" evidence="1">
    <location>
        <begin position="61"/>
        <end position="81"/>
    </location>
</feature>
<sequence>MQVLVILTIFSLSFYVFYIIKRFRSKLPLEKKFLNGKSSMALGLFISTFGLNQIFLYQTTFTYIIAAIFMLTGLSSIYGGWKVYQHYLPLYLQEFEDNRRTNSRGQS</sequence>
<reference evidence="2 3" key="1">
    <citation type="journal article" date="2018" name="J. Microbiol.">
        <title>Bacillus spongiae sp. nov., isolated from sponge of Jeju Island.</title>
        <authorList>
            <person name="Lee G.E."/>
            <person name="Im W.T."/>
            <person name="Park J.S."/>
        </authorList>
    </citation>
    <scope>NUCLEOTIDE SEQUENCE [LARGE SCALE GENOMIC DNA]</scope>
    <source>
        <strain evidence="2 3">135PIL107-10</strain>
    </source>
</reference>
<dbReference type="EMBL" id="JBBAXC010000001">
    <property type="protein sequence ID" value="MEI5905475.1"/>
    <property type="molecule type" value="Genomic_DNA"/>
</dbReference>
<name>A0ABU8H886_9BACI</name>
<evidence type="ECO:0000256" key="1">
    <source>
        <dbReference type="SAM" id="Phobius"/>
    </source>
</evidence>
<dbReference type="Proteomes" id="UP001312865">
    <property type="component" value="Unassembled WGS sequence"/>
</dbReference>
<comment type="caution">
    <text evidence="2">The sequence shown here is derived from an EMBL/GenBank/DDBJ whole genome shotgun (WGS) entry which is preliminary data.</text>
</comment>
<protein>
    <submittedName>
        <fullName evidence="2">YtpI family protein</fullName>
    </submittedName>
</protein>
<evidence type="ECO:0000313" key="3">
    <source>
        <dbReference type="Proteomes" id="UP001312865"/>
    </source>
</evidence>
<evidence type="ECO:0000313" key="2">
    <source>
        <dbReference type="EMBL" id="MEI5905475.1"/>
    </source>
</evidence>
<keyword evidence="3" id="KW-1185">Reference proteome</keyword>
<accession>A0ABU8H886</accession>
<dbReference type="Pfam" id="PF14007">
    <property type="entry name" value="YtpI"/>
    <property type="match status" value="1"/>
</dbReference>
<organism evidence="2 3">
    <name type="scientific">Bacillus spongiae</name>
    <dbReference type="NCBI Taxonomy" id="2683610"/>
    <lineage>
        <taxon>Bacteria</taxon>
        <taxon>Bacillati</taxon>
        <taxon>Bacillota</taxon>
        <taxon>Bacilli</taxon>
        <taxon>Bacillales</taxon>
        <taxon>Bacillaceae</taxon>
        <taxon>Bacillus</taxon>
    </lineage>
</organism>
<feature type="transmembrane region" description="Helical" evidence="1">
    <location>
        <begin position="6"/>
        <end position="23"/>
    </location>
</feature>
<dbReference type="InterPro" id="IPR025618">
    <property type="entry name" value="YtpI"/>
</dbReference>
<feature type="transmembrane region" description="Helical" evidence="1">
    <location>
        <begin position="35"/>
        <end position="55"/>
    </location>
</feature>
<proteinExistence type="predicted"/>
<keyword evidence="1" id="KW-0472">Membrane</keyword>